<dbReference type="eggNOG" id="COG0492">
    <property type="taxonomic scope" value="Bacteria"/>
</dbReference>
<keyword evidence="3" id="KW-0479">Metal-binding</keyword>
<proteinExistence type="predicted"/>
<feature type="transmembrane region" description="Helical" evidence="7">
    <location>
        <begin position="574"/>
        <end position="596"/>
    </location>
</feature>
<feature type="transmembrane region" description="Helical" evidence="7">
    <location>
        <begin position="499"/>
        <end position="521"/>
    </location>
</feature>
<feature type="transmembrane region" description="Helical" evidence="7">
    <location>
        <begin position="638"/>
        <end position="656"/>
    </location>
</feature>
<keyword evidence="7" id="KW-1133">Transmembrane helix</keyword>
<dbReference type="Pfam" id="PF12801">
    <property type="entry name" value="Fer4_5"/>
    <property type="match status" value="2"/>
</dbReference>
<dbReference type="Gene3D" id="3.30.70.20">
    <property type="match status" value="1"/>
</dbReference>
<evidence type="ECO:0000256" key="2">
    <source>
        <dbReference type="ARBA" id="ARBA00022485"/>
    </source>
</evidence>
<feature type="transmembrane region" description="Helical" evidence="7">
    <location>
        <begin position="676"/>
        <end position="696"/>
    </location>
</feature>
<protein>
    <recommendedName>
        <fullName evidence="8">4Fe-4S ferredoxin-type domain-containing protein</fullName>
    </recommendedName>
</protein>
<dbReference type="GO" id="GO:0005886">
    <property type="term" value="C:plasma membrane"/>
    <property type="evidence" value="ECO:0007669"/>
    <property type="project" value="TreeGrafter"/>
</dbReference>
<dbReference type="HOGENOM" id="CLU_342819_0_0_0"/>
<evidence type="ECO:0000256" key="7">
    <source>
        <dbReference type="SAM" id="Phobius"/>
    </source>
</evidence>
<keyword evidence="1" id="KW-0813">Transport</keyword>
<dbReference type="GO" id="GO:0046872">
    <property type="term" value="F:metal ion binding"/>
    <property type="evidence" value="ECO:0007669"/>
    <property type="project" value="UniProtKB-KW"/>
</dbReference>
<keyword evidence="5" id="KW-0408">Iron</keyword>
<dbReference type="Gene3D" id="3.50.50.60">
    <property type="entry name" value="FAD/NAD(P)-binding domain"/>
    <property type="match status" value="2"/>
</dbReference>
<evidence type="ECO:0000313" key="9">
    <source>
        <dbReference type="EMBL" id="BAM04662.1"/>
    </source>
</evidence>
<dbReference type="OrthoDB" id="9778740at2"/>
<dbReference type="SUPFAM" id="SSF51905">
    <property type="entry name" value="FAD/NAD(P)-binding domain"/>
    <property type="match status" value="2"/>
</dbReference>
<evidence type="ECO:0000256" key="4">
    <source>
        <dbReference type="ARBA" id="ARBA00022982"/>
    </source>
</evidence>
<dbReference type="SUPFAM" id="SSF54862">
    <property type="entry name" value="4Fe-4S ferredoxins"/>
    <property type="match status" value="1"/>
</dbReference>
<dbReference type="InterPro" id="IPR017900">
    <property type="entry name" value="4Fe4S_Fe_S_CS"/>
</dbReference>
<dbReference type="eggNOG" id="COG0348">
    <property type="taxonomic scope" value="Bacteria"/>
</dbReference>
<dbReference type="KEGG" id="phm:PSMK_25030"/>
<feature type="domain" description="4Fe-4S ferredoxin-type" evidence="8">
    <location>
        <begin position="755"/>
        <end position="783"/>
    </location>
</feature>
<dbReference type="Pfam" id="PF13237">
    <property type="entry name" value="Fer4_10"/>
    <property type="match status" value="1"/>
</dbReference>
<name>I0IHC4_PHYMF</name>
<dbReference type="RefSeq" id="WP_014437875.1">
    <property type="nucleotide sequence ID" value="NC_017080.1"/>
</dbReference>
<keyword evidence="4" id="KW-0249">Electron transport</keyword>
<evidence type="ECO:0000256" key="5">
    <source>
        <dbReference type="ARBA" id="ARBA00023004"/>
    </source>
</evidence>
<dbReference type="InterPro" id="IPR017896">
    <property type="entry name" value="4Fe4S_Fe-S-bd"/>
</dbReference>
<evidence type="ECO:0000259" key="8">
    <source>
        <dbReference type="PROSITE" id="PS51379"/>
    </source>
</evidence>
<dbReference type="PRINTS" id="PR00368">
    <property type="entry name" value="FADPNR"/>
</dbReference>
<evidence type="ECO:0000256" key="1">
    <source>
        <dbReference type="ARBA" id="ARBA00022448"/>
    </source>
</evidence>
<keyword evidence="10" id="KW-1185">Reference proteome</keyword>
<dbReference type="PROSITE" id="PS00198">
    <property type="entry name" value="4FE4S_FER_1"/>
    <property type="match status" value="1"/>
</dbReference>
<sequence length="818" mass="90188">MNPIARYTHWLHTKWPAGKPEVLPVVDADGGTNVPGLYVVGDLSGVPLLKLSVNAGVGVIRKIKEELPGGGEDGVLDVAIVGGGTSGFAAAREAEALGLSYCVFEASEPFSTIVNFPRGKPIYKYPTGLELEGGLAFHDKSDVKEGLLEDLREQTVDRGLHWAVGKVDHVEKKGGRFELVLPERARPPEGQHLNGLSWITQTQRVKAKKVVVAIGRSGNYRKLGVPGEEIDGRVFNRLFDPRDTTGKRVLIVGGGDSAMEAAIACTKAGADVTLSYRKPEFNRPKPENREMLLALARNPEASARVESPSDVRMAGVHVEDQREEGKPCEGCLQLEMGSNIEEIREGEVDLKKADGQTRTLKNDTVYAMIGREAPLAFFRKSGVDILGEKNAKWWVTLVASLLFFTWMYHWTKGEPLFNIEALKLPAWLLPEPKWFWDAVQGLQNAVGAYFSDLSNLGGTIALSASGRGFYYTLAYCVVVVIFGVRRVRRRKTPYVKLQTITLAVIQIVPLFLLPEILLPWAGHNGWFESGWLGSLADTFFPRADYGHGREYWRAYGFILAWPLMAWNWFTAEPLFGWLILGALQTFVAIPAMIYFWGKGSYCGWICSCGALAETLGDTQRHKMPHGPFWNRMNMIGQAILLFAIILLALRVVGWVLPEGNFAGNAFRWLSSSAPVISWAWGVDLLWAGILGVAMYFHFSGRVWCRFACPLAALMHVYARFSKFRILADKKKCISCNVCTSVCHQGIDVMSFANKGEPMADPQCVRCSACVQMCPTGVLSFGTIDRATGEPAGVDPAWLASSPVNIAEGEVTVNGRKIR</sequence>
<dbReference type="PROSITE" id="PS51379">
    <property type="entry name" value="4FE4S_FER_2"/>
    <property type="match status" value="2"/>
</dbReference>
<dbReference type="PRINTS" id="PR00411">
    <property type="entry name" value="PNDRDTASEI"/>
</dbReference>
<keyword evidence="2" id="KW-0004">4Fe-4S</keyword>
<evidence type="ECO:0000256" key="3">
    <source>
        <dbReference type="ARBA" id="ARBA00022723"/>
    </source>
</evidence>
<dbReference type="PANTHER" id="PTHR30176:SF3">
    <property type="entry name" value="FERREDOXIN-TYPE PROTEIN NAPH"/>
    <property type="match status" value="1"/>
</dbReference>
<keyword evidence="7" id="KW-0812">Transmembrane</keyword>
<organism evidence="9 10">
    <name type="scientific">Phycisphaera mikurensis (strain NBRC 102666 / KCTC 22515 / FYK2301M01)</name>
    <dbReference type="NCBI Taxonomy" id="1142394"/>
    <lineage>
        <taxon>Bacteria</taxon>
        <taxon>Pseudomonadati</taxon>
        <taxon>Planctomycetota</taxon>
        <taxon>Phycisphaerae</taxon>
        <taxon>Phycisphaerales</taxon>
        <taxon>Phycisphaeraceae</taxon>
        <taxon>Phycisphaera</taxon>
    </lineage>
</organism>
<dbReference type="InterPro" id="IPR051684">
    <property type="entry name" value="Electron_Trans/Redox"/>
</dbReference>
<dbReference type="AlphaFoldDB" id="I0IHC4"/>
<dbReference type="PANTHER" id="PTHR30176">
    <property type="entry name" value="FERREDOXIN-TYPE PROTEIN NAPH"/>
    <property type="match status" value="1"/>
</dbReference>
<dbReference type="STRING" id="1142394.PSMK_25030"/>
<evidence type="ECO:0000313" key="10">
    <source>
        <dbReference type="Proteomes" id="UP000007881"/>
    </source>
</evidence>
<feature type="transmembrane region" description="Helical" evidence="7">
    <location>
        <begin position="468"/>
        <end position="487"/>
    </location>
</feature>
<feature type="domain" description="4Fe-4S ferredoxin-type" evidence="8">
    <location>
        <begin position="723"/>
        <end position="754"/>
    </location>
</feature>
<dbReference type="Proteomes" id="UP000007881">
    <property type="component" value="Chromosome"/>
</dbReference>
<evidence type="ECO:0000256" key="6">
    <source>
        <dbReference type="ARBA" id="ARBA00023014"/>
    </source>
</evidence>
<gene>
    <name evidence="9" type="ordered locus">PSMK_25030</name>
</gene>
<keyword evidence="7" id="KW-0472">Membrane</keyword>
<reference evidence="9 10" key="1">
    <citation type="submission" date="2012-02" db="EMBL/GenBank/DDBJ databases">
        <title>Complete genome sequence of Phycisphaera mikurensis NBRC 102666.</title>
        <authorList>
            <person name="Ankai A."/>
            <person name="Hosoyama A."/>
            <person name="Terui Y."/>
            <person name="Sekine M."/>
            <person name="Fukai R."/>
            <person name="Kato Y."/>
            <person name="Nakamura S."/>
            <person name="Yamada-Narita S."/>
            <person name="Kawakoshi A."/>
            <person name="Fukunaga Y."/>
            <person name="Yamazaki S."/>
            <person name="Fujita N."/>
        </authorList>
    </citation>
    <scope>NUCLEOTIDE SEQUENCE [LARGE SCALE GENOMIC DNA]</scope>
    <source>
        <strain evidence="10">NBRC 102666 / KCTC 22515 / FYK2301M01</strain>
    </source>
</reference>
<dbReference type="InterPro" id="IPR036188">
    <property type="entry name" value="FAD/NAD-bd_sf"/>
</dbReference>
<dbReference type="EMBL" id="AP012338">
    <property type="protein sequence ID" value="BAM04662.1"/>
    <property type="molecule type" value="Genomic_DNA"/>
</dbReference>
<keyword evidence="6" id="KW-0411">Iron-sulfur</keyword>
<accession>I0IHC4</accession>
<dbReference type="Pfam" id="PF13738">
    <property type="entry name" value="Pyr_redox_3"/>
    <property type="match status" value="1"/>
</dbReference>
<dbReference type="GO" id="GO:0051539">
    <property type="term" value="F:4 iron, 4 sulfur cluster binding"/>
    <property type="evidence" value="ECO:0007669"/>
    <property type="project" value="UniProtKB-KW"/>
</dbReference>